<feature type="region of interest" description="Disordered" evidence="1">
    <location>
        <begin position="530"/>
        <end position="559"/>
    </location>
</feature>
<dbReference type="Proteomes" id="UP001642464">
    <property type="component" value="Unassembled WGS sequence"/>
</dbReference>
<dbReference type="EMBL" id="CAXAMM010015469">
    <property type="protein sequence ID" value="CAK9036394.1"/>
    <property type="molecule type" value="Genomic_DNA"/>
</dbReference>
<feature type="region of interest" description="Disordered" evidence="1">
    <location>
        <begin position="482"/>
        <end position="509"/>
    </location>
</feature>
<accession>A0ABP0LCT0</accession>
<feature type="compositionally biased region" description="Basic and acidic residues" evidence="1">
    <location>
        <begin position="1261"/>
        <end position="1279"/>
    </location>
</feature>
<evidence type="ECO:0000259" key="2">
    <source>
        <dbReference type="Pfam" id="PF14649"/>
    </source>
</evidence>
<feature type="compositionally biased region" description="Polar residues" evidence="1">
    <location>
        <begin position="492"/>
        <end position="507"/>
    </location>
</feature>
<comment type="caution">
    <text evidence="3">The sequence shown here is derived from an EMBL/GenBank/DDBJ whole genome shotgun (WGS) entry which is preliminary data.</text>
</comment>
<feature type="domain" description="Spatacsin C-terminal" evidence="2">
    <location>
        <begin position="1519"/>
        <end position="1872"/>
    </location>
</feature>
<feature type="region of interest" description="Disordered" evidence="1">
    <location>
        <begin position="1258"/>
        <end position="1279"/>
    </location>
</feature>
<evidence type="ECO:0000313" key="4">
    <source>
        <dbReference type="Proteomes" id="UP001642464"/>
    </source>
</evidence>
<feature type="compositionally biased region" description="Basic and acidic residues" evidence="1">
    <location>
        <begin position="870"/>
        <end position="886"/>
    </location>
</feature>
<evidence type="ECO:0000256" key="1">
    <source>
        <dbReference type="SAM" id="MobiDB-lite"/>
    </source>
</evidence>
<keyword evidence="4" id="KW-1185">Reference proteome</keyword>
<feature type="region of interest" description="Disordered" evidence="1">
    <location>
        <begin position="865"/>
        <end position="890"/>
    </location>
</feature>
<dbReference type="PANTHER" id="PTHR13650">
    <property type="entry name" value="SPATACSIN"/>
    <property type="match status" value="1"/>
</dbReference>
<proteinExistence type="predicted"/>
<dbReference type="InterPro" id="IPR028103">
    <property type="entry name" value="Spatacsin"/>
</dbReference>
<sequence>MAQRMPLELYDMWSGYQTPAMAAMLELPAEARRAWASMPCGDVEDLDATPVLGLSNFHKGSNVVMEPHGDIDMREQGDGEGDSEMLNSLESAPAARASCQRCRLEGPADDHDTVLSPEVLPSLPESFLEALGLDDAASKSHTMGYLHVTLGWMRQWSWETRARIVMEKTHFWPRLVEPLAWLQPPPEAGQPSKAWQHCWLDFLVAHQDWRGLAAWVRSVPLSAQCHSVNEEGKSGVELQKLEQRGLRFCTSYAREVLLQQLGRRGIFCSGDTETFEALLCRLTLCGKLFGDGNKPDEVPLASKLPNSGSDGSEGSETLPLDQLLPIGRVSPFHCFFINFCINKDLPALLLLYLQRYDLATTMSSLKELKIQQSQRPWAPLLLVGRLGNPHLFATSLHHAAFVYEEKNLREDAEGVAFLPLASLAARPIAFLATLMFAPVCSAIELLDSDEDLPWAVNRETLMKVVKAYPALCETFFPGGRSLDESERKASKESNPNGVNSPRLQPHSSVRKYERSLVEAVADADAQRIAQRAQRISKRHEDEGSLSSDGQEGEGHVRRQRPMAVEEMATFKGDITLSTLLSDVAAFDVDRVLERLCIFEASQANKAMDLALLAAPEEHLPDELEESYFLSQGRAMMAYHVLMTKCKNQLKPSEELRFPLALAPEDARRLRKAAKSVALHNLLNEGVVSSAVCLLELCGLETEKLRVDVEAAKRIYSHAVAASHEGGTRAASVIQLFMSFPETEDASASAAAEAAITSPHLLNALRMLEESTWALDPHPSAPAASIQALGYDLPWHLVALFCRVHSLPRSLTLLHELARNNDWVMFLYESDLQQCPAETVLDIVGGYFTELPLQSHLQILANSIASQQGERSGERMQSKREEKEEKNPLPNAISFLERNRSGSQLGWGLLGHALQHRKARLAVVASAFNDVTYLQCMAVWLTVNSQTEVAQNRSEVAPNPAEVAAQIANLCRKRHAFSLVLRALKIFDPENPLIDFVCFHRAFVQCRFKSCREHLRRFVGRRVASPSGKYSLAFLPHVERLSEEMVWYLLDGFPRARMMLLSALDEAGFSPRFTQLFRAFRLIQQTGLDVDFRVPSTELLQLLISKKMFAEAREWAKGGVAGDTVVFEEVTGMIVEFRQGAWWNVLSERVQLWHKCFDAFMGQSNPPPGSANFFLDIAAKLEPDLFAREQLVLLSIARELLLLQAPQDLRCLEQLRMGLLLILTGTAPDLTAELDLSDLSYKTICSLVPRIPQISALPLSQGDEKKDGKEKEKGTAGTFGKEEGWKTSALWAPSARSELVSFLETGISSLINCDELSLADQLALGFGFESSDQKLAMTLASIAGGQHMEAIRLSPLEPSEAAVASAEQGDAEPLLKELGSHCSERIALYCRRCMMFYLVSKSLEMDYQEVKKVEPTKLLSLLLSPQPYVANFNLCRNLITGFRPDAEKVADVLANTFVESMLSHGVMPWTDEKLDEFVGLLSPSQELLGNAALLWIRSFTSSSVEWRTRAPQADQLDQLDPETEVEVLVMAYHSFVQGCCERSLTTLLSFLHSRAELYVNRGHFHLLVRLLVAVPEYHAMEYMFGLLVRHGQLQLLLNQGKRTCDTQRDKHSALAVALIRMQVQVHCSFGLEAELAELLEKKADQIAQRLGRKWENICSEDGEEQLILCLSMHLQCARLFLKGQRYQRHLIANERAALICLQLKAVQIHLAASLHEQQNAASPAQETMDWADVPADGPEALADALVDATGRQKGWADENGESGVSIDTDAEEQQASAERTLSASVSLSLGPAGDVFVVVNLLQQEVEVFAEYHQDFIATFEVISAYRHCYDGLSKVWPKALYRQVVLLGSRSYLQLFLQHLPLTKDWLHAIVQLHLDEPCPEQFPSRMMRMKQFLREGVQNLETRYQLARQLGAGFTDIAIETASSVYMT</sequence>
<gene>
    <name evidence="3" type="ORF">SCF082_LOCUS21715</name>
</gene>
<dbReference type="Pfam" id="PF14649">
    <property type="entry name" value="Spatacsin_C"/>
    <property type="match status" value="1"/>
</dbReference>
<dbReference type="InterPro" id="IPR028107">
    <property type="entry name" value="Spatacsin_C_dom"/>
</dbReference>
<protein>
    <submittedName>
        <fullName evidence="3">Protein DDB_G0268328</fullName>
    </submittedName>
</protein>
<name>A0ABP0LCT0_9DINO</name>
<organism evidence="3 4">
    <name type="scientific">Durusdinium trenchii</name>
    <dbReference type="NCBI Taxonomy" id="1381693"/>
    <lineage>
        <taxon>Eukaryota</taxon>
        <taxon>Sar</taxon>
        <taxon>Alveolata</taxon>
        <taxon>Dinophyceae</taxon>
        <taxon>Suessiales</taxon>
        <taxon>Symbiodiniaceae</taxon>
        <taxon>Durusdinium</taxon>
    </lineage>
</organism>
<evidence type="ECO:0000313" key="3">
    <source>
        <dbReference type="EMBL" id="CAK9036394.1"/>
    </source>
</evidence>
<reference evidence="3 4" key="1">
    <citation type="submission" date="2024-02" db="EMBL/GenBank/DDBJ databases">
        <authorList>
            <person name="Chen Y."/>
            <person name="Shah S."/>
            <person name="Dougan E. K."/>
            <person name="Thang M."/>
            <person name="Chan C."/>
        </authorList>
    </citation>
    <scope>NUCLEOTIDE SEQUENCE [LARGE SCALE GENOMIC DNA]</scope>
</reference>
<feature type="compositionally biased region" description="Basic and acidic residues" evidence="1">
    <location>
        <begin position="482"/>
        <end position="491"/>
    </location>
</feature>
<dbReference type="PANTHER" id="PTHR13650:SF0">
    <property type="entry name" value="SPATACSIN"/>
    <property type="match status" value="1"/>
</dbReference>